<dbReference type="GO" id="GO:0071281">
    <property type="term" value="P:cellular response to iron ion"/>
    <property type="evidence" value="ECO:0007669"/>
    <property type="project" value="TreeGrafter"/>
</dbReference>
<evidence type="ECO:0000256" key="2">
    <source>
        <dbReference type="ARBA" id="ARBA00022729"/>
    </source>
</evidence>
<dbReference type="InterPro" id="IPR054828">
    <property type="entry name" value="Vit_B12_bind_prot"/>
</dbReference>
<feature type="domain" description="Fe/B12 periplasmic-binding" evidence="5">
    <location>
        <begin position="79"/>
        <end position="338"/>
    </location>
</feature>
<organism evidence="6 7">
    <name type="scientific">Fredinandcohnia quinoae</name>
    <dbReference type="NCBI Taxonomy" id="2918902"/>
    <lineage>
        <taxon>Bacteria</taxon>
        <taxon>Bacillati</taxon>
        <taxon>Bacillota</taxon>
        <taxon>Bacilli</taxon>
        <taxon>Bacillales</taxon>
        <taxon>Bacillaceae</taxon>
        <taxon>Fredinandcohnia</taxon>
    </lineage>
</organism>
<protein>
    <submittedName>
        <fullName evidence="6">ABC transporter substrate-binding protein</fullName>
    </submittedName>
</protein>
<dbReference type="SUPFAM" id="SSF53807">
    <property type="entry name" value="Helical backbone' metal receptor"/>
    <property type="match status" value="1"/>
</dbReference>
<feature type="region of interest" description="Disordered" evidence="3">
    <location>
        <begin position="29"/>
        <end position="60"/>
    </location>
</feature>
<dbReference type="InterPro" id="IPR050902">
    <property type="entry name" value="ABC_Transporter_SBP"/>
</dbReference>
<evidence type="ECO:0000313" key="7">
    <source>
        <dbReference type="Proteomes" id="UP001431131"/>
    </source>
</evidence>
<dbReference type="Pfam" id="PF01497">
    <property type="entry name" value="Peripla_BP_2"/>
    <property type="match status" value="1"/>
</dbReference>
<name>A0AAW5E0Q9_9BACI</name>
<keyword evidence="2 4" id="KW-0732">Signal</keyword>
<keyword evidence="7" id="KW-1185">Reference proteome</keyword>
<feature type="chain" id="PRO_5043487434" evidence="4">
    <location>
        <begin position="31"/>
        <end position="340"/>
    </location>
</feature>
<dbReference type="Proteomes" id="UP001431131">
    <property type="component" value="Unassembled WGS sequence"/>
</dbReference>
<comment type="caution">
    <text evidence="6">The sequence shown here is derived from an EMBL/GenBank/DDBJ whole genome shotgun (WGS) entry which is preliminary data.</text>
</comment>
<sequence>MSIFRNKFITTLLMVGSILLLITGCGNDEANTKKESKSENTQTDQPKESEKEEEQTDSGPIVVTDLAGNKVELEKMPERVIAFSSGDLYTILELGGEVVGKPTIRGEENNEKLKDIPEIGEAISINIEKIAELKPDLVIAHKQLNAKDIPQLKQLGIEVLLTGAQSIDESIHTIEMIGKVIDKNKEAEKLINSINHNVEEYKASNNGDVRSLIIFGVPGNWMVALPNSLSGSFLEAVGGYNIAKDYPKLEKFPQYAQVNIERIVEANPDVIFLITPGSEEAARVSFTKEMEKNPTWKTIKAVQEDQFIILPNHLFGSNPGPRVIESLEYLRGEIQKVSAK</sequence>
<dbReference type="InterPro" id="IPR002491">
    <property type="entry name" value="ABC_transptr_periplasmic_BD"/>
</dbReference>
<comment type="similarity">
    <text evidence="1">Belongs to the bacterial solute-binding protein 8 family.</text>
</comment>
<dbReference type="AlphaFoldDB" id="A0AAW5E0Q9"/>
<gene>
    <name evidence="6" type="ORF">MJG50_11230</name>
</gene>
<evidence type="ECO:0000259" key="5">
    <source>
        <dbReference type="PROSITE" id="PS50983"/>
    </source>
</evidence>
<dbReference type="Gene3D" id="3.40.50.1980">
    <property type="entry name" value="Nitrogenase molybdenum iron protein domain"/>
    <property type="match status" value="2"/>
</dbReference>
<dbReference type="EMBL" id="JAKTTI010000016">
    <property type="protein sequence ID" value="MCH1625903.1"/>
    <property type="molecule type" value="Genomic_DNA"/>
</dbReference>
<accession>A0AAW5E0Q9</accession>
<proteinExistence type="inferred from homology"/>
<evidence type="ECO:0000256" key="1">
    <source>
        <dbReference type="ARBA" id="ARBA00008814"/>
    </source>
</evidence>
<evidence type="ECO:0000256" key="3">
    <source>
        <dbReference type="SAM" id="MobiDB-lite"/>
    </source>
</evidence>
<evidence type="ECO:0000256" key="4">
    <source>
        <dbReference type="SAM" id="SignalP"/>
    </source>
</evidence>
<dbReference type="PROSITE" id="PS50983">
    <property type="entry name" value="FE_B12_PBP"/>
    <property type="match status" value="1"/>
</dbReference>
<dbReference type="PANTHER" id="PTHR30535">
    <property type="entry name" value="VITAMIN B12-BINDING PROTEIN"/>
    <property type="match status" value="1"/>
</dbReference>
<dbReference type="PROSITE" id="PS51257">
    <property type="entry name" value="PROKAR_LIPOPROTEIN"/>
    <property type="match status" value="1"/>
</dbReference>
<feature type="signal peptide" evidence="4">
    <location>
        <begin position="1"/>
        <end position="30"/>
    </location>
</feature>
<dbReference type="PANTHER" id="PTHR30535:SF34">
    <property type="entry name" value="MOLYBDATE-BINDING PROTEIN MOLA"/>
    <property type="match status" value="1"/>
</dbReference>
<evidence type="ECO:0000313" key="6">
    <source>
        <dbReference type="EMBL" id="MCH1625903.1"/>
    </source>
</evidence>
<dbReference type="RefSeq" id="WP_240255812.1">
    <property type="nucleotide sequence ID" value="NZ_JAKTTI010000016.1"/>
</dbReference>
<dbReference type="NCBIfam" id="NF038402">
    <property type="entry name" value="TroA_like"/>
    <property type="match status" value="1"/>
</dbReference>
<reference evidence="6" key="1">
    <citation type="submission" date="2022-02" db="EMBL/GenBank/DDBJ databases">
        <title>Fredinandcohnia quinoae sp. nov. isolated from Chenopodium quinoa seeds.</title>
        <authorList>
            <person name="Saati-Santamaria Z."/>
            <person name="Flores-Felix J.D."/>
            <person name="Igual J.M."/>
            <person name="Velazquez E."/>
            <person name="Garcia-Fraile P."/>
            <person name="Martinez-Molina E."/>
        </authorList>
    </citation>
    <scope>NUCLEOTIDE SEQUENCE</scope>
    <source>
        <strain evidence="6">SECRCQ15</strain>
    </source>
</reference>